<evidence type="ECO:0000256" key="1">
    <source>
        <dbReference type="ARBA" id="ARBA00022801"/>
    </source>
</evidence>
<comment type="function">
    <text evidence="2">Acylhydrolase that catalyzes the hydrolysis of phospholipids at the sn-1 position.</text>
</comment>
<dbReference type="KEGG" id="smo:SELMODRAFT_418400"/>
<dbReference type="InParanoid" id="D8S5K9"/>
<dbReference type="GO" id="GO:0008970">
    <property type="term" value="F:phospholipase A1 activity"/>
    <property type="evidence" value="ECO:0007669"/>
    <property type="project" value="UniProtKB-UniRule"/>
</dbReference>
<comment type="similarity">
    <text evidence="2">Belongs to the AB hydrolase superfamily. Lipase family.</text>
</comment>
<dbReference type="InterPro" id="IPR029058">
    <property type="entry name" value="AB_hydrolase_fold"/>
</dbReference>
<dbReference type="GO" id="GO:0016042">
    <property type="term" value="P:lipid catabolic process"/>
    <property type="evidence" value="ECO:0007669"/>
    <property type="project" value="UniProtKB-UniRule"/>
</dbReference>
<dbReference type="Gramene" id="EFJ20615">
    <property type="protein sequence ID" value="EFJ20615"/>
    <property type="gene ID" value="SELMODRAFT_418400"/>
</dbReference>
<dbReference type="PANTHER" id="PTHR31828:SF1">
    <property type="entry name" value="PHOSPHOLIPASE A1-IIGAMMA"/>
    <property type="match status" value="1"/>
</dbReference>
<dbReference type="HOGENOM" id="CLU_1306688_0_0_1"/>
<organism evidence="4">
    <name type="scientific">Selaginella moellendorffii</name>
    <name type="common">Spikemoss</name>
    <dbReference type="NCBI Taxonomy" id="88036"/>
    <lineage>
        <taxon>Eukaryota</taxon>
        <taxon>Viridiplantae</taxon>
        <taxon>Streptophyta</taxon>
        <taxon>Embryophyta</taxon>
        <taxon>Tracheophyta</taxon>
        <taxon>Lycopodiopsida</taxon>
        <taxon>Selaginellales</taxon>
        <taxon>Selaginellaceae</taxon>
        <taxon>Selaginella</taxon>
    </lineage>
</organism>
<dbReference type="Gene3D" id="3.40.50.1820">
    <property type="entry name" value="alpha/beta hydrolase"/>
    <property type="match status" value="1"/>
</dbReference>
<evidence type="ECO:0000256" key="2">
    <source>
        <dbReference type="RuleBase" id="RU367093"/>
    </source>
</evidence>
<dbReference type="AlphaFoldDB" id="D8S5K9"/>
<gene>
    <name evidence="3" type="ORF">SELMODRAFT_418400</name>
</gene>
<keyword evidence="2" id="KW-0442">Lipid degradation</keyword>
<proteinExistence type="inferred from homology"/>
<reference evidence="3 4" key="1">
    <citation type="journal article" date="2011" name="Science">
        <title>The Selaginella genome identifies genetic changes associated with the evolution of vascular plants.</title>
        <authorList>
            <person name="Banks J.A."/>
            <person name="Nishiyama T."/>
            <person name="Hasebe M."/>
            <person name="Bowman J.L."/>
            <person name="Gribskov M."/>
            <person name="dePamphilis C."/>
            <person name="Albert V.A."/>
            <person name="Aono N."/>
            <person name="Aoyama T."/>
            <person name="Ambrose B.A."/>
            <person name="Ashton N.W."/>
            <person name="Axtell M.J."/>
            <person name="Barker E."/>
            <person name="Barker M.S."/>
            <person name="Bennetzen J.L."/>
            <person name="Bonawitz N.D."/>
            <person name="Chapple C."/>
            <person name="Cheng C."/>
            <person name="Correa L.G."/>
            <person name="Dacre M."/>
            <person name="DeBarry J."/>
            <person name="Dreyer I."/>
            <person name="Elias M."/>
            <person name="Engstrom E.M."/>
            <person name="Estelle M."/>
            <person name="Feng L."/>
            <person name="Finet C."/>
            <person name="Floyd S.K."/>
            <person name="Frommer W.B."/>
            <person name="Fujita T."/>
            <person name="Gramzow L."/>
            <person name="Gutensohn M."/>
            <person name="Harholt J."/>
            <person name="Hattori M."/>
            <person name="Heyl A."/>
            <person name="Hirai T."/>
            <person name="Hiwatashi Y."/>
            <person name="Ishikawa M."/>
            <person name="Iwata M."/>
            <person name="Karol K.G."/>
            <person name="Koehler B."/>
            <person name="Kolukisaoglu U."/>
            <person name="Kubo M."/>
            <person name="Kurata T."/>
            <person name="Lalonde S."/>
            <person name="Li K."/>
            <person name="Li Y."/>
            <person name="Litt A."/>
            <person name="Lyons E."/>
            <person name="Manning G."/>
            <person name="Maruyama T."/>
            <person name="Michael T.P."/>
            <person name="Mikami K."/>
            <person name="Miyazaki S."/>
            <person name="Morinaga S."/>
            <person name="Murata T."/>
            <person name="Mueller-Roeber B."/>
            <person name="Nelson D.R."/>
            <person name="Obara M."/>
            <person name="Oguri Y."/>
            <person name="Olmstead R.G."/>
            <person name="Onodera N."/>
            <person name="Petersen B.L."/>
            <person name="Pils B."/>
            <person name="Prigge M."/>
            <person name="Rensing S.A."/>
            <person name="Riano-Pachon D.M."/>
            <person name="Roberts A.W."/>
            <person name="Sato Y."/>
            <person name="Scheller H.V."/>
            <person name="Schulz B."/>
            <person name="Schulz C."/>
            <person name="Shakirov E.V."/>
            <person name="Shibagaki N."/>
            <person name="Shinohara N."/>
            <person name="Shippen D.E."/>
            <person name="Soerensen I."/>
            <person name="Sotooka R."/>
            <person name="Sugimoto N."/>
            <person name="Sugita M."/>
            <person name="Sumikawa N."/>
            <person name="Tanurdzic M."/>
            <person name="Theissen G."/>
            <person name="Ulvskov P."/>
            <person name="Wakazuki S."/>
            <person name="Weng J.K."/>
            <person name="Willats W.W."/>
            <person name="Wipf D."/>
            <person name="Wolf P.G."/>
            <person name="Yang L."/>
            <person name="Zimmer A.D."/>
            <person name="Zhu Q."/>
            <person name="Mitros T."/>
            <person name="Hellsten U."/>
            <person name="Loque D."/>
            <person name="Otillar R."/>
            <person name="Salamov A."/>
            <person name="Schmutz J."/>
            <person name="Shapiro H."/>
            <person name="Lindquist E."/>
            <person name="Lucas S."/>
            <person name="Rokhsar D."/>
            <person name="Grigoriev I.V."/>
        </authorList>
    </citation>
    <scope>NUCLEOTIDE SEQUENCE [LARGE SCALE GENOMIC DNA]</scope>
</reference>
<dbReference type="EMBL" id="GL377602">
    <property type="protein sequence ID" value="EFJ20615.1"/>
    <property type="molecule type" value="Genomic_DNA"/>
</dbReference>
<evidence type="ECO:0000313" key="4">
    <source>
        <dbReference type="Proteomes" id="UP000001514"/>
    </source>
</evidence>
<accession>D8S5K9</accession>
<evidence type="ECO:0000313" key="3">
    <source>
        <dbReference type="EMBL" id="EFJ20615.1"/>
    </source>
</evidence>
<dbReference type="PANTHER" id="PTHR31828">
    <property type="entry name" value="PHOSPHOLIPASE A1-IIGAMMA"/>
    <property type="match status" value="1"/>
</dbReference>
<keyword evidence="1 2" id="KW-0378">Hydrolase</keyword>
<dbReference type="eggNOG" id="KOG4569">
    <property type="taxonomic scope" value="Eukaryota"/>
</dbReference>
<dbReference type="EC" id="3.1.1.-" evidence="2"/>
<keyword evidence="2" id="KW-0443">Lipid metabolism</keyword>
<protein>
    <recommendedName>
        <fullName evidence="2">Phospholipase A1</fullName>
        <ecNumber evidence="2">3.1.1.-</ecNumber>
    </recommendedName>
</protein>
<name>D8S5K9_SELML</name>
<sequence length="211" mass="23456">MSILRISQACVDNFQQHSNVRYVAQSASRKLGNHIEGINHGEDSEALQPFCRHLRTTKGKCGHRHQLIIGSCVDTLVYHGWATLATRYTSTSMAAPKIQITKEPHTAWPGYLAMSNDEESLRLGRRDILLAFRGMELTREWSEIDSLLPLPRLNPAKLAVAAGSLFPVLVSDHVPTLYTRSYPGEEFGNTSARDQIVSTLRSLIDATGTKN</sequence>
<keyword evidence="4" id="KW-1185">Reference proteome</keyword>
<dbReference type="Proteomes" id="UP000001514">
    <property type="component" value="Unassembled WGS sequence"/>
</dbReference>
<dbReference type="InterPro" id="IPR033556">
    <property type="entry name" value="PLA"/>
</dbReference>